<accession>A0AAN9T991</accession>
<evidence type="ECO:0000313" key="2">
    <source>
        <dbReference type="Proteomes" id="UP001386955"/>
    </source>
</evidence>
<evidence type="ECO:0000313" key="1">
    <source>
        <dbReference type="EMBL" id="KAK7409970.1"/>
    </source>
</evidence>
<keyword evidence="2" id="KW-1185">Reference proteome</keyword>
<dbReference type="EMBL" id="JAYMYS010000001">
    <property type="protein sequence ID" value="KAK7409970.1"/>
    <property type="molecule type" value="Genomic_DNA"/>
</dbReference>
<sequence>MWRRVAETRSAIVDRRVKESLMMMMRLNKQTYPTSDAGKSLFTRMDCYVGVTIAILAIRGIHANLRRIWAIVQLFLPRHFFSFTCRADDPNVLT</sequence>
<gene>
    <name evidence="1" type="ORF">VNO78_00418</name>
</gene>
<organism evidence="1 2">
    <name type="scientific">Psophocarpus tetragonolobus</name>
    <name type="common">Winged bean</name>
    <name type="synonym">Dolichos tetragonolobus</name>
    <dbReference type="NCBI Taxonomy" id="3891"/>
    <lineage>
        <taxon>Eukaryota</taxon>
        <taxon>Viridiplantae</taxon>
        <taxon>Streptophyta</taxon>
        <taxon>Embryophyta</taxon>
        <taxon>Tracheophyta</taxon>
        <taxon>Spermatophyta</taxon>
        <taxon>Magnoliopsida</taxon>
        <taxon>eudicotyledons</taxon>
        <taxon>Gunneridae</taxon>
        <taxon>Pentapetalae</taxon>
        <taxon>rosids</taxon>
        <taxon>fabids</taxon>
        <taxon>Fabales</taxon>
        <taxon>Fabaceae</taxon>
        <taxon>Papilionoideae</taxon>
        <taxon>50 kb inversion clade</taxon>
        <taxon>NPAAA clade</taxon>
        <taxon>indigoferoid/millettioid clade</taxon>
        <taxon>Phaseoleae</taxon>
        <taxon>Psophocarpus</taxon>
    </lineage>
</organism>
<reference evidence="1 2" key="1">
    <citation type="submission" date="2024-01" db="EMBL/GenBank/DDBJ databases">
        <title>The genomes of 5 underutilized Papilionoideae crops provide insights into root nodulation and disease resistanc.</title>
        <authorList>
            <person name="Jiang F."/>
        </authorList>
    </citation>
    <scope>NUCLEOTIDE SEQUENCE [LARGE SCALE GENOMIC DNA]</scope>
    <source>
        <strain evidence="1">DUOXIRENSHENG_FW03</strain>
        <tissue evidence="1">Leaves</tissue>
    </source>
</reference>
<comment type="caution">
    <text evidence="1">The sequence shown here is derived from an EMBL/GenBank/DDBJ whole genome shotgun (WGS) entry which is preliminary data.</text>
</comment>
<protein>
    <submittedName>
        <fullName evidence="1">Uncharacterized protein</fullName>
    </submittedName>
</protein>
<dbReference type="Proteomes" id="UP001386955">
    <property type="component" value="Unassembled WGS sequence"/>
</dbReference>
<dbReference type="AlphaFoldDB" id="A0AAN9T991"/>
<name>A0AAN9T991_PSOTE</name>
<proteinExistence type="predicted"/>